<reference evidence="2" key="1">
    <citation type="journal article" date="2005" name="Nature">
        <title>The map-based sequence of the rice genome.</title>
        <authorList>
            <consortium name="International rice genome sequencing project (IRGSP)"/>
            <person name="Matsumoto T."/>
            <person name="Wu J."/>
            <person name="Kanamori H."/>
            <person name="Katayose Y."/>
            <person name="Fujisawa M."/>
            <person name="Namiki N."/>
            <person name="Mizuno H."/>
            <person name="Yamamoto K."/>
            <person name="Antonio B.A."/>
            <person name="Baba T."/>
            <person name="Sakata K."/>
            <person name="Nagamura Y."/>
            <person name="Aoki H."/>
            <person name="Arikawa K."/>
            <person name="Arita K."/>
            <person name="Bito T."/>
            <person name="Chiden Y."/>
            <person name="Fujitsuka N."/>
            <person name="Fukunaka R."/>
            <person name="Hamada M."/>
            <person name="Harada C."/>
            <person name="Hayashi A."/>
            <person name="Hijishita S."/>
            <person name="Honda M."/>
            <person name="Hosokawa S."/>
            <person name="Ichikawa Y."/>
            <person name="Idonuma A."/>
            <person name="Iijima M."/>
            <person name="Ikeda M."/>
            <person name="Ikeno M."/>
            <person name="Ito K."/>
            <person name="Ito S."/>
            <person name="Ito T."/>
            <person name="Ito Y."/>
            <person name="Ito Y."/>
            <person name="Iwabuchi A."/>
            <person name="Kamiya K."/>
            <person name="Karasawa W."/>
            <person name="Kurita K."/>
            <person name="Katagiri S."/>
            <person name="Kikuta A."/>
            <person name="Kobayashi H."/>
            <person name="Kobayashi N."/>
            <person name="Machita K."/>
            <person name="Maehara T."/>
            <person name="Masukawa M."/>
            <person name="Mizubayashi T."/>
            <person name="Mukai Y."/>
            <person name="Nagasaki H."/>
            <person name="Nagata Y."/>
            <person name="Naito S."/>
            <person name="Nakashima M."/>
            <person name="Nakama Y."/>
            <person name="Nakamichi Y."/>
            <person name="Nakamura M."/>
            <person name="Meguro A."/>
            <person name="Negishi M."/>
            <person name="Ohta I."/>
            <person name="Ohta T."/>
            <person name="Okamoto M."/>
            <person name="Ono N."/>
            <person name="Saji S."/>
            <person name="Sakaguchi M."/>
            <person name="Sakai K."/>
            <person name="Shibata M."/>
            <person name="Shimokawa T."/>
            <person name="Song J."/>
            <person name="Takazaki Y."/>
            <person name="Terasawa K."/>
            <person name="Tsugane M."/>
            <person name="Tsuji K."/>
            <person name="Ueda S."/>
            <person name="Waki K."/>
            <person name="Yamagata H."/>
            <person name="Yamamoto M."/>
            <person name="Yamamoto S."/>
            <person name="Yamane H."/>
            <person name="Yoshiki S."/>
            <person name="Yoshihara R."/>
            <person name="Yukawa K."/>
            <person name="Zhong H."/>
            <person name="Yano M."/>
            <person name="Yuan Q."/>
            <person name="Ouyang S."/>
            <person name="Liu J."/>
            <person name="Jones K.M."/>
            <person name="Gansberger K."/>
            <person name="Moffat K."/>
            <person name="Hill J."/>
            <person name="Bera J."/>
            <person name="Fadrosh D."/>
            <person name="Jin S."/>
            <person name="Johri S."/>
            <person name="Kim M."/>
            <person name="Overton L."/>
            <person name="Reardon M."/>
            <person name="Tsitrin T."/>
            <person name="Vuong H."/>
            <person name="Weaver B."/>
            <person name="Ciecko A."/>
            <person name="Tallon L."/>
            <person name="Jackson J."/>
            <person name="Pai G."/>
            <person name="Aken S.V."/>
            <person name="Utterback T."/>
            <person name="Reidmuller S."/>
            <person name="Feldblyum T."/>
            <person name="Hsiao J."/>
            <person name="Zismann V."/>
            <person name="Iobst S."/>
            <person name="de Vazeille A.R."/>
            <person name="Buell C.R."/>
            <person name="Ying K."/>
            <person name="Li Y."/>
            <person name="Lu T."/>
            <person name="Huang Y."/>
            <person name="Zhao Q."/>
            <person name="Feng Q."/>
            <person name="Zhang L."/>
            <person name="Zhu J."/>
            <person name="Weng Q."/>
            <person name="Mu J."/>
            <person name="Lu Y."/>
            <person name="Fan D."/>
            <person name="Liu Y."/>
            <person name="Guan J."/>
            <person name="Zhang Y."/>
            <person name="Yu S."/>
            <person name="Liu X."/>
            <person name="Zhang Y."/>
            <person name="Hong G."/>
            <person name="Han B."/>
            <person name="Choisne N."/>
            <person name="Demange N."/>
            <person name="Orjeda G."/>
            <person name="Samain S."/>
            <person name="Cattolico L."/>
            <person name="Pelletier E."/>
            <person name="Couloux A."/>
            <person name="Segurens B."/>
            <person name="Wincker P."/>
            <person name="D'Hont A."/>
            <person name="Scarpelli C."/>
            <person name="Weissenbach J."/>
            <person name="Salanoubat M."/>
            <person name="Quetier F."/>
            <person name="Yu Y."/>
            <person name="Kim H.R."/>
            <person name="Rambo T."/>
            <person name="Currie J."/>
            <person name="Collura K."/>
            <person name="Luo M."/>
            <person name="Yang T."/>
            <person name="Ammiraju J.S.S."/>
            <person name="Engler F."/>
            <person name="Soderlund C."/>
            <person name="Wing R.A."/>
            <person name="Palmer L.E."/>
            <person name="de la Bastide M."/>
            <person name="Spiegel L."/>
            <person name="Nascimento L."/>
            <person name="Zutavern T."/>
            <person name="O'Shaughnessy A."/>
            <person name="Dike S."/>
            <person name="Dedhia N."/>
            <person name="Preston R."/>
            <person name="Balija V."/>
            <person name="McCombie W.R."/>
            <person name="Chow T."/>
            <person name="Chen H."/>
            <person name="Chung M."/>
            <person name="Chen C."/>
            <person name="Shaw J."/>
            <person name="Wu H."/>
            <person name="Hsiao K."/>
            <person name="Chao Y."/>
            <person name="Chu M."/>
            <person name="Cheng C."/>
            <person name="Hour A."/>
            <person name="Lee P."/>
            <person name="Lin S."/>
            <person name="Lin Y."/>
            <person name="Liou J."/>
            <person name="Liu S."/>
            <person name="Hsing Y."/>
            <person name="Raghuvanshi S."/>
            <person name="Mohanty A."/>
            <person name="Bharti A.K."/>
            <person name="Gaur A."/>
            <person name="Gupta V."/>
            <person name="Kumar D."/>
            <person name="Ravi V."/>
            <person name="Vij S."/>
            <person name="Kapur A."/>
            <person name="Khurana P."/>
            <person name="Khurana P."/>
            <person name="Khurana J.P."/>
            <person name="Tyagi A.K."/>
            <person name="Gaikwad K."/>
            <person name="Singh A."/>
            <person name="Dalal V."/>
            <person name="Srivastava S."/>
            <person name="Dixit A."/>
            <person name="Pal A.K."/>
            <person name="Ghazi I.A."/>
            <person name="Yadav M."/>
            <person name="Pandit A."/>
            <person name="Bhargava A."/>
            <person name="Sureshbabu K."/>
            <person name="Batra K."/>
            <person name="Sharma T.R."/>
            <person name="Mohapatra T."/>
            <person name="Singh N.K."/>
            <person name="Messing J."/>
            <person name="Nelson A.B."/>
            <person name="Fuks G."/>
            <person name="Kavchok S."/>
            <person name="Keizer G."/>
            <person name="Linton E."/>
            <person name="Llaca V."/>
            <person name="Song R."/>
            <person name="Tanyolac B."/>
            <person name="Young S."/>
            <person name="Ho-Il K."/>
            <person name="Hahn J.H."/>
            <person name="Sangsakoo G."/>
            <person name="Vanavichit A."/>
            <person name="de Mattos Luiz.A.T."/>
            <person name="Zimmer P.D."/>
            <person name="Malone G."/>
            <person name="Dellagostin O."/>
            <person name="de Oliveira A.C."/>
            <person name="Bevan M."/>
            <person name="Bancroft I."/>
            <person name="Minx P."/>
            <person name="Cordum H."/>
            <person name="Wilson R."/>
            <person name="Cheng Z."/>
            <person name="Jin W."/>
            <person name="Jiang J."/>
            <person name="Leong S.A."/>
            <person name="Iwama H."/>
            <person name="Gojobori T."/>
            <person name="Itoh T."/>
            <person name="Niimura Y."/>
            <person name="Fujii Y."/>
            <person name="Habara T."/>
            <person name="Sakai H."/>
            <person name="Sato Y."/>
            <person name="Wilson G."/>
            <person name="Kumar K."/>
            <person name="McCouch S."/>
            <person name="Juretic N."/>
            <person name="Hoen D."/>
            <person name="Wright S."/>
            <person name="Bruskiewich R."/>
            <person name="Bureau T."/>
            <person name="Miyao A."/>
            <person name="Hirochika H."/>
            <person name="Nishikawa T."/>
            <person name="Kadowaki K."/>
            <person name="Sugiura M."/>
            <person name="Burr B."/>
            <person name="Sasaki T."/>
        </authorList>
    </citation>
    <scope>NUCLEOTIDE SEQUENCE [LARGE SCALE GENOMIC DNA]</scope>
    <source>
        <strain evidence="2">cv. Nipponbare</strain>
    </source>
</reference>
<dbReference type="InParanoid" id="A0A0P0XEN1"/>
<sequence length="48" mass="5577">HRPCNINHLFLVSDSNSELVLFYRMFYRSVSNYCINNVVCPVVLIKGT</sequence>
<dbReference type="EMBL" id="AP014964">
    <property type="protein sequence ID" value="BAT05019.1"/>
    <property type="molecule type" value="Genomic_DNA"/>
</dbReference>
<keyword evidence="2" id="KW-1185">Reference proteome</keyword>
<dbReference type="Gramene" id="Os08t0343550-00">
    <property type="protein sequence ID" value="Os08t0343550-00"/>
    <property type="gene ID" value="Os08g0343550"/>
</dbReference>
<accession>A0A0P0XEN1</accession>
<feature type="non-terminal residue" evidence="1">
    <location>
        <position position="1"/>
    </location>
</feature>
<protein>
    <submittedName>
        <fullName evidence="1">Os08g0343550 protein</fullName>
    </submittedName>
</protein>
<dbReference type="Proteomes" id="UP000059680">
    <property type="component" value="Chromosome 8"/>
</dbReference>
<reference evidence="1 2" key="3">
    <citation type="journal article" date="2013" name="Rice">
        <title>Improvement of the Oryza sativa Nipponbare reference genome using next generation sequence and optical map data.</title>
        <authorList>
            <person name="Kawahara Y."/>
            <person name="de la Bastide M."/>
            <person name="Hamilton J.P."/>
            <person name="Kanamori H."/>
            <person name="McCombie W.R."/>
            <person name="Ouyang S."/>
            <person name="Schwartz D.C."/>
            <person name="Tanaka T."/>
            <person name="Wu J."/>
            <person name="Zhou S."/>
            <person name="Childs K.L."/>
            <person name="Davidson R.M."/>
            <person name="Lin H."/>
            <person name="Quesada-Ocampo L."/>
            <person name="Vaillancourt B."/>
            <person name="Sakai H."/>
            <person name="Lee S.S."/>
            <person name="Kim J."/>
            <person name="Numa H."/>
            <person name="Itoh T."/>
            <person name="Buell C.R."/>
            <person name="Matsumoto T."/>
        </authorList>
    </citation>
    <scope>NUCLEOTIDE SEQUENCE [LARGE SCALE GENOMIC DNA]</scope>
    <source>
        <strain evidence="2">cv. Nipponbare</strain>
    </source>
</reference>
<dbReference type="PaxDb" id="39947-A0A0P0XEN1"/>
<proteinExistence type="predicted"/>
<evidence type="ECO:0000313" key="2">
    <source>
        <dbReference type="Proteomes" id="UP000059680"/>
    </source>
</evidence>
<name>A0A0P0XEN1_ORYSJ</name>
<evidence type="ECO:0000313" key="1">
    <source>
        <dbReference type="EMBL" id="BAT05019.1"/>
    </source>
</evidence>
<gene>
    <name evidence="1" type="ordered locus">Os08g0343550</name>
    <name evidence="1" type="ORF">OSNPB_080343550</name>
</gene>
<reference evidence="1 2" key="2">
    <citation type="journal article" date="2013" name="Plant Cell Physiol.">
        <title>Rice Annotation Project Database (RAP-DB): an integrative and interactive database for rice genomics.</title>
        <authorList>
            <person name="Sakai H."/>
            <person name="Lee S.S."/>
            <person name="Tanaka T."/>
            <person name="Numa H."/>
            <person name="Kim J."/>
            <person name="Kawahara Y."/>
            <person name="Wakimoto H."/>
            <person name="Yang C.C."/>
            <person name="Iwamoto M."/>
            <person name="Abe T."/>
            <person name="Yamada Y."/>
            <person name="Muto A."/>
            <person name="Inokuchi H."/>
            <person name="Ikemura T."/>
            <person name="Matsumoto T."/>
            <person name="Sasaki T."/>
            <person name="Itoh T."/>
        </authorList>
    </citation>
    <scope>NUCLEOTIDE SEQUENCE [LARGE SCALE GENOMIC DNA]</scope>
    <source>
        <strain evidence="2">cv. Nipponbare</strain>
    </source>
</reference>
<organism evidence="1 2">
    <name type="scientific">Oryza sativa subsp. japonica</name>
    <name type="common">Rice</name>
    <dbReference type="NCBI Taxonomy" id="39947"/>
    <lineage>
        <taxon>Eukaryota</taxon>
        <taxon>Viridiplantae</taxon>
        <taxon>Streptophyta</taxon>
        <taxon>Embryophyta</taxon>
        <taxon>Tracheophyta</taxon>
        <taxon>Spermatophyta</taxon>
        <taxon>Magnoliopsida</taxon>
        <taxon>Liliopsida</taxon>
        <taxon>Poales</taxon>
        <taxon>Poaceae</taxon>
        <taxon>BOP clade</taxon>
        <taxon>Oryzoideae</taxon>
        <taxon>Oryzeae</taxon>
        <taxon>Oryzinae</taxon>
        <taxon>Oryza</taxon>
        <taxon>Oryza sativa</taxon>
    </lineage>
</organism>
<dbReference type="AlphaFoldDB" id="A0A0P0XEN1"/>